<dbReference type="GO" id="GO:0043565">
    <property type="term" value="F:sequence-specific DNA binding"/>
    <property type="evidence" value="ECO:0007669"/>
    <property type="project" value="InterPro"/>
</dbReference>
<dbReference type="PROSITE" id="PS01124">
    <property type="entry name" value="HTH_ARAC_FAMILY_2"/>
    <property type="match status" value="1"/>
</dbReference>
<dbReference type="InterPro" id="IPR009057">
    <property type="entry name" value="Homeodomain-like_sf"/>
</dbReference>
<dbReference type="PANTHER" id="PTHR47893">
    <property type="entry name" value="REGULATORY PROTEIN PCHR"/>
    <property type="match status" value="1"/>
</dbReference>
<dbReference type="OrthoDB" id="6670788at2"/>
<dbReference type="InterPro" id="IPR053142">
    <property type="entry name" value="PchR_regulatory_protein"/>
</dbReference>
<protein>
    <recommendedName>
        <fullName evidence="3">HTH araC/xylS-type domain-containing protein</fullName>
    </recommendedName>
</protein>
<dbReference type="AlphaFoldDB" id="A0A3E0WN97"/>
<dbReference type="SUPFAM" id="SSF46689">
    <property type="entry name" value="Homeodomain-like"/>
    <property type="match status" value="1"/>
</dbReference>
<accession>A0A3E0WN97</accession>
<evidence type="ECO:0000259" key="3">
    <source>
        <dbReference type="PROSITE" id="PS01124"/>
    </source>
</evidence>
<keyword evidence="2" id="KW-0804">Transcription</keyword>
<dbReference type="PANTHER" id="PTHR47893:SF1">
    <property type="entry name" value="REGULATORY PROTEIN PCHR"/>
    <property type="match status" value="1"/>
</dbReference>
<feature type="domain" description="HTH araC/xylS-type" evidence="3">
    <location>
        <begin position="235"/>
        <end position="330"/>
    </location>
</feature>
<dbReference type="EMBL" id="NFZW01000018">
    <property type="protein sequence ID" value="RFA33879.1"/>
    <property type="molecule type" value="Genomic_DNA"/>
</dbReference>
<evidence type="ECO:0000256" key="2">
    <source>
        <dbReference type="ARBA" id="ARBA00023163"/>
    </source>
</evidence>
<dbReference type="SMART" id="SM00342">
    <property type="entry name" value="HTH_ARAC"/>
    <property type="match status" value="1"/>
</dbReference>
<reference evidence="5" key="1">
    <citation type="submission" date="2017-05" db="EMBL/GenBank/DDBJ databases">
        <authorList>
            <person name="Sharma S."/>
            <person name="Sidhu C."/>
            <person name="Pinnaka A.K."/>
        </authorList>
    </citation>
    <scope>NUCLEOTIDE SEQUENCE [LARGE SCALE GENOMIC DNA]</scope>
    <source>
        <strain evidence="5">AK93</strain>
    </source>
</reference>
<comment type="caution">
    <text evidence="4">The sequence shown here is derived from an EMBL/GenBank/DDBJ whole genome shotgun (WGS) entry which is preliminary data.</text>
</comment>
<name>A0A3E0WN97_9GAMM</name>
<evidence type="ECO:0000313" key="4">
    <source>
        <dbReference type="EMBL" id="RFA33879.1"/>
    </source>
</evidence>
<proteinExistence type="predicted"/>
<evidence type="ECO:0000256" key="1">
    <source>
        <dbReference type="ARBA" id="ARBA00023015"/>
    </source>
</evidence>
<dbReference type="RefSeq" id="WP_116303231.1">
    <property type="nucleotide sequence ID" value="NZ_NFZV01000019.1"/>
</dbReference>
<dbReference type="Proteomes" id="UP000256763">
    <property type="component" value="Unassembled WGS sequence"/>
</dbReference>
<sequence>MFVPEAELAKTANFGERRISCAELLRRLDAVAQDYVFEGALVEREQAVLSGHFETVCLRPGLILHSAAVRDLCDVHTHNRLQPGIKILVVTGGLTDVAFGNRRFRLGTGGTEAALVNLAEEERFSRRWQRGREERKISLTLTQEWLAEIGLDETADSGGFLAFARQHLAFMPWAVSARARSLVQRLLQPAVYLPGLQRLYLEAHCVELASEALATLLPPVSTSDRLRPGERRRLQRLTELLTSDEVLGMSVADIARAVHSNPSSLQTLARKAWGRTVFEQLREIRLNKARQALLDGHTVAHAAEVAGYASATNFATAFKRRYGCSPRQCY</sequence>
<dbReference type="GO" id="GO:0003700">
    <property type="term" value="F:DNA-binding transcription factor activity"/>
    <property type="evidence" value="ECO:0007669"/>
    <property type="project" value="InterPro"/>
</dbReference>
<dbReference type="Pfam" id="PF12833">
    <property type="entry name" value="HTH_18"/>
    <property type="match status" value="1"/>
</dbReference>
<keyword evidence="5" id="KW-1185">Reference proteome</keyword>
<evidence type="ECO:0000313" key="5">
    <source>
        <dbReference type="Proteomes" id="UP000256763"/>
    </source>
</evidence>
<dbReference type="Gene3D" id="1.10.10.60">
    <property type="entry name" value="Homeodomain-like"/>
    <property type="match status" value="1"/>
</dbReference>
<gene>
    <name evidence="4" type="ORF">CAL65_16110</name>
</gene>
<dbReference type="InterPro" id="IPR018060">
    <property type="entry name" value="HTH_AraC"/>
</dbReference>
<keyword evidence="1" id="KW-0805">Transcription regulation</keyword>
<organism evidence="4 5">
    <name type="scientific">Alkalilimnicola ehrlichii</name>
    <dbReference type="NCBI Taxonomy" id="351052"/>
    <lineage>
        <taxon>Bacteria</taxon>
        <taxon>Pseudomonadati</taxon>
        <taxon>Pseudomonadota</taxon>
        <taxon>Gammaproteobacteria</taxon>
        <taxon>Chromatiales</taxon>
        <taxon>Ectothiorhodospiraceae</taxon>
        <taxon>Alkalilimnicola</taxon>
    </lineage>
</organism>